<keyword evidence="2" id="KW-1015">Disulfide bond</keyword>
<dbReference type="Gene3D" id="1.10.8.720">
    <property type="entry name" value="Region D6 of dynein motor"/>
    <property type="match status" value="1"/>
</dbReference>
<feature type="domain" description="Saposin B-type" evidence="4">
    <location>
        <begin position="833"/>
        <end position="946"/>
    </location>
</feature>
<dbReference type="FunFam" id="3.40.50.300:FF:000362">
    <property type="entry name" value="Dynein, axonemal, heavy chain 6"/>
    <property type="match status" value="1"/>
</dbReference>
<dbReference type="PROSITE" id="PS50015">
    <property type="entry name" value="SAP_B"/>
    <property type="match status" value="1"/>
</dbReference>
<dbReference type="GO" id="GO:0007018">
    <property type="term" value="P:microtubule-based movement"/>
    <property type="evidence" value="ECO:0007669"/>
    <property type="project" value="InterPro"/>
</dbReference>
<dbReference type="InterPro" id="IPR003697">
    <property type="entry name" value="Maf-like"/>
</dbReference>
<dbReference type="OrthoDB" id="10267058at2759"/>
<evidence type="ECO:0000256" key="2">
    <source>
        <dbReference type="ARBA" id="ARBA00023157"/>
    </source>
</evidence>
<dbReference type="FunFam" id="1.10.8.720:FF:000001">
    <property type="entry name" value="dynein heavy chain 7, axonemal"/>
    <property type="match status" value="1"/>
</dbReference>
<dbReference type="NCBIfam" id="TIGR00172">
    <property type="entry name" value="maf"/>
    <property type="match status" value="1"/>
</dbReference>
<dbReference type="InterPro" id="IPR041228">
    <property type="entry name" value="Dynein_C"/>
</dbReference>
<keyword evidence="3" id="KW-1133">Transmembrane helix</keyword>
<dbReference type="Pfam" id="PF03028">
    <property type="entry name" value="Dynein_heavy"/>
    <property type="match status" value="1"/>
</dbReference>
<protein>
    <submittedName>
        <fullName evidence="5">Dynein heavy chain</fullName>
    </submittedName>
</protein>
<feature type="transmembrane region" description="Helical" evidence="3">
    <location>
        <begin position="577"/>
        <end position="595"/>
    </location>
</feature>
<dbReference type="GO" id="GO:0030286">
    <property type="term" value="C:dynein complex"/>
    <property type="evidence" value="ECO:0007669"/>
    <property type="project" value="InterPro"/>
</dbReference>
<dbReference type="GO" id="GO:0047429">
    <property type="term" value="F:nucleoside triphosphate diphosphatase activity"/>
    <property type="evidence" value="ECO:0007669"/>
    <property type="project" value="InterPro"/>
</dbReference>
<dbReference type="Gene3D" id="3.10.490.20">
    <property type="match status" value="1"/>
</dbReference>
<dbReference type="GO" id="GO:0051959">
    <property type="term" value="F:dynein light intermediate chain binding"/>
    <property type="evidence" value="ECO:0007669"/>
    <property type="project" value="InterPro"/>
</dbReference>
<comment type="caution">
    <text evidence="5">The sequence shown here is derived from an EMBL/GenBank/DDBJ whole genome shotgun (WGS) entry which is preliminary data.</text>
</comment>
<evidence type="ECO:0000313" key="5">
    <source>
        <dbReference type="EMBL" id="OQR92667.1"/>
    </source>
</evidence>
<dbReference type="Pfam" id="PF11938">
    <property type="entry name" value="DUF3456"/>
    <property type="match status" value="1"/>
</dbReference>
<dbReference type="Gene3D" id="3.90.950.10">
    <property type="match status" value="1"/>
</dbReference>
<dbReference type="Pfam" id="PF02545">
    <property type="entry name" value="Maf"/>
    <property type="match status" value="1"/>
</dbReference>
<dbReference type="Gene3D" id="1.20.1270.280">
    <property type="match status" value="1"/>
</dbReference>
<keyword evidence="3" id="KW-0812">Transmembrane</keyword>
<dbReference type="Pfam" id="PF18199">
    <property type="entry name" value="Dynein_C"/>
    <property type="match status" value="1"/>
</dbReference>
<dbReference type="EMBL" id="JNBS01002311">
    <property type="protein sequence ID" value="OQR92667.1"/>
    <property type="molecule type" value="Genomic_DNA"/>
</dbReference>
<sequence length="958" mass="107683">QEKVQRSLLHMLTLEMASGFGQLGTVSMEEIFKDTDKKTPCIFVLSAGADPTGMLLRFAKDRQFSDRLHLISLGQGQGPRAEALIETSKAIGDWVLLQNCHLAKSWMPALEKKVDDLAVDPSVQDTFRLFLTSFPASYFPVTAQVWKKLLSSLVFFHAIIQERRKFGALGWNIKYEFNDTDLETSYECLKKFLIEQPTIPWDALRYVTGQINYGGRVTDDWDRRCLTSILNSYYTPQVLNDGYAFSSSGIYYAPSASAYNAVMEYFEALPAHASPEIFGMHENANVTFERNESWQMTNIILSLEPRDSGGGGGGGISNDDKVLALVSSIQSNLPLILKLDEAGETTFKTRMVLGTVVMDSLATVLSQEIVKFNNLLTKMRASLTDIQRAIQGLIVMSSDLDNMYTSFLNGKVPGVWEVVSFASLKSLGPWVQDLLSRVSFFRQWLVNGEPVIFPLPAFFFPQGFMTGTLQNFARKYQTAIDCLGFTFSVLDTDPASITESPSDGIYVDGLWLEGAKWNGKKKSLEEARPGEMFSPMALVHFLPAANIVRKKEDYPCPVYKTSVRKGTLSTTGMSTNFVVAVIFIKFGLIIIHFVSEQMLQRVQSWRIILASQSPRRHELLTNLGLRFEVVPSTFEENLDKSKFPTPEDYVIENAKQKALEVFERLNCNADLVIGCDTVVVHDGKILEKPKDEADAFQMLRFLSNSTHQVYSGVALCTPSTTHVFGHVTQVHFLPLDDRTILDYIATGEPMDKAGAYGIQSGGRAFVKNVEGCMNNVIGFPIDRFICVMGNMRVVLVVLIFILGVEAWVKQRWDHSKAFKKIGHEQVPCAMEKQPTACCLCWKIMYEIENHLNKTQNDHKMEVVFRISEEKKQIPYSRSEGRILEVLDDVCSHVTLEGNGIEYAVANACEHFIDEFADELTLAFYNNLAPQEARMCYDTLQVCSRDNPPTLEMTPKEEL</sequence>
<organism evidence="5 6">
    <name type="scientific">Thraustotheca clavata</name>
    <dbReference type="NCBI Taxonomy" id="74557"/>
    <lineage>
        <taxon>Eukaryota</taxon>
        <taxon>Sar</taxon>
        <taxon>Stramenopiles</taxon>
        <taxon>Oomycota</taxon>
        <taxon>Saprolegniomycetes</taxon>
        <taxon>Saprolegniales</taxon>
        <taxon>Achlyaceae</taxon>
        <taxon>Thraustotheca</taxon>
    </lineage>
</organism>
<dbReference type="InterPro" id="IPR042219">
    <property type="entry name" value="AAA_lid_11_sf"/>
</dbReference>
<dbReference type="InterPro" id="IPR021852">
    <property type="entry name" value="DUF3456"/>
</dbReference>
<dbReference type="Proteomes" id="UP000243217">
    <property type="component" value="Unassembled WGS sequence"/>
</dbReference>
<accession>A0A1V9Z425</accession>
<proteinExistence type="inferred from homology"/>
<dbReference type="PANTHER" id="PTHR22878">
    <property type="entry name" value="DYNEIN HEAVY CHAIN 6, AXONEMAL-LIKE-RELATED"/>
    <property type="match status" value="1"/>
</dbReference>
<feature type="transmembrane region" description="Helical" evidence="3">
    <location>
        <begin position="789"/>
        <end position="808"/>
    </location>
</feature>
<dbReference type="InterPro" id="IPR008139">
    <property type="entry name" value="SaposinB_dom"/>
</dbReference>
<dbReference type="AlphaFoldDB" id="A0A1V9Z425"/>
<dbReference type="SUPFAM" id="SSF52972">
    <property type="entry name" value="ITPase-like"/>
    <property type="match status" value="1"/>
</dbReference>
<dbReference type="Pfam" id="PF18198">
    <property type="entry name" value="AAA_lid_11"/>
    <property type="match status" value="1"/>
</dbReference>
<evidence type="ECO:0000259" key="4">
    <source>
        <dbReference type="PROSITE" id="PS50015"/>
    </source>
</evidence>
<keyword evidence="6" id="KW-1185">Reference proteome</keyword>
<dbReference type="InterPro" id="IPR043160">
    <property type="entry name" value="Dynein_C_barrel"/>
</dbReference>
<dbReference type="GO" id="GO:0045505">
    <property type="term" value="F:dynein intermediate chain binding"/>
    <property type="evidence" value="ECO:0007669"/>
    <property type="project" value="InterPro"/>
</dbReference>
<dbReference type="PANTHER" id="PTHR22878:SF68">
    <property type="entry name" value="DYNEIN HEAVY CHAIN 6, AXONEMAL-LIKE"/>
    <property type="match status" value="1"/>
</dbReference>
<keyword evidence="1" id="KW-0378">Hydrolase</keyword>
<dbReference type="FunFam" id="3.10.490.20:FF:000009">
    <property type="entry name" value="Dynein heavy chain 4"/>
    <property type="match status" value="1"/>
</dbReference>
<name>A0A1V9Z425_9STRA</name>
<gene>
    <name evidence="5" type="ORF">THRCLA_08641</name>
</gene>
<dbReference type="InterPro" id="IPR029001">
    <property type="entry name" value="ITPase-like_fam"/>
</dbReference>
<dbReference type="InterPro" id="IPR041658">
    <property type="entry name" value="AAA_lid_11"/>
</dbReference>
<evidence type="ECO:0000313" key="6">
    <source>
        <dbReference type="Proteomes" id="UP000243217"/>
    </source>
</evidence>
<evidence type="ECO:0000256" key="3">
    <source>
        <dbReference type="SAM" id="Phobius"/>
    </source>
</evidence>
<dbReference type="STRING" id="74557.A0A1V9Z425"/>
<evidence type="ECO:0000256" key="1">
    <source>
        <dbReference type="ARBA" id="ARBA00022801"/>
    </source>
</evidence>
<dbReference type="InterPro" id="IPR026983">
    <property type="entry name" value="DHC"/>
</dbReference>
<dbReference type="GO" id="GO:0008569">
    <property type="term" value="F:minus-end-directed microtubule motor activity"/>
    <property type="evidence" value="ECO:0007669"/>
    <property type="project" value="InterPro"/>
</dbReference>
<dbReference type="InterPro" id="IPR004273">
    <property type="entry name" value="Dynein_heavy_D6_P-loop"/>
</dbReference>
<dbReference type="Gene3D" id="1.10.225.10">
    <property type="entry name" value="Saposin-like"/>
    <property type="match status" value="1"/>
</dbReference>
<feature type="non-terminal residue" evidence="5">
    <location>
        <position position="1"/>
    </location>
</feature>
<dbReference type="CDD" id="cd00555">
    <property type="entry name" value="Maf"/>
    <property type="match status" value="1"/>
</dbReference>
<dbReference type="HAMAP" id="MF_00528">
    <property type="entry name" value="Maf"/>
    <property type="match status" value="1"/>
</dbReference>
<keyword evidence="3" id="KW-0472">Membrane</keyword>
<reference evidence="5 6" key="1">
    <citation type="journal article" date="2014" name="Genome Biol. Evol.">
        <title>The secreted proteins of Achlya hypogyna and Thraustotheca clavata identify the ancestral oomycete secretome and reveal gene acquisitions by horizontal gene transfer.</title>
        <authorList>
            <person name="Misner I."/>
            <person name="Blouin N."/>
            <person name="Leonard G."/>
            <person name="Richards T.A."/>
            <person name="Lane C.E."/>
        </authorList>
    </citation>
    <scope>NUCLEOTIDE SEQUENCE [LARGE SCALE GENOMIC DNA]</scope>
    <source>
        <strain evidence="5 6">ATCC 34112</strain>
    </source>
</reference>